<comment type="caution">
    <text evidence="1">The sequence shown here is derived from an EMBL/GenBank/DDBJ whole genome shotgun (WGS) entry which is preliminary data.</text>
</comment>
<proteinExistence type="predicted"/>
<dbReference type="EMBL" id="JAOB01000093">
    <property type="protein sequence ID" value="EUA07304.1"/>
    <property type="molecule type" value="Genomic_DNA"/>
</dbReference>
<name>X7YJP0_MYCXE</name>
<reference evidence="1" key="1">
    <citation type="submission" date="2014-01" db="EMBL/GenBank/DDBJ databases">
        <authorList>
            <person name="Brown-Elliot B."/>
            <person name="Wallace R."/>
            <person name="Lenaerts A."/>
            <person name="Ordway D."/>
            <person name="DeGroote M.A."/>
            <person name="Parker T."/>
            <person name="Sizemore C."/>
            <person name="Tallon L.J."/>
            <person name="Sadzewicz L.K."/>
            <person name="Sengamalay N."/>
            <person name="Fraser C.M."/>
            <person name="Hine E."/>
            <person name="Shefchek K.A."/>
            <person name="Das S.P."/>
            <person name="Tettelin H."/>
        </authorList>
    </citation>
    <scope>NUCLEOTIDE SEQUENCE [LARGE SCALE GENOMIC DNA]</scope>
    <source>
        <strain evidence="1">4042</strain>
    </source>
</reference>
<keyword evidence="1" id="KW-0067">ATP-binding</keyword>
<dbReference type="AlphaFoldDB" id="X7YJP0"/>
<accession>X7YJP0</accession>
<keyword evidence="1" id="KW-0547">Nucleotide-binding</keyword>
<protein>
    <submittedName>
        <fullName evidence="1">Conserved ATP-binding ABC transporter domain protein</fullName>
    </submittedName>
</protein>
<evidence type="ECO:0000313" key="1">
    <source>
        <dbReference type="EMBL" id="EUA07304.1"/>
    </source>
</evidence>
<dbReference type="GO" id="GO:0005524">
    <property type="term" value="F:ATP binding"/>
    <property type="evidence" value="ECO:0007669"/>
    <property type="project" value="UniProtKB-KW"/>
</dbReference>
<gene>
    <name evidence="1" type="ORF">I553_0112</name>
</gene>
<organism evidence="1">
    <name type="scientific">Mycobacterium xenopi 4042</name>
    <dbReference type="NCBI Taxonomy" id="1299334"/>
    <lineage>
        <taxon>Bacteria</taxon>
        <taxon>Bacillati</taxon>
        <taxon>Actinomycetota</taxon>
        <taxon>Actinomycetes</taxon>
        <taxon>Mycobacteriales</taxon>
        <taxon>Mycobacteriaceae</taxon>
        <taxon>Mycobacterium</taxon>
    </lineage>
</organism>
<sequence length="66" mass="7220">MARHWPGTHCVRADIGCCQIDALAWTPVMDDGSVTDIKRAVRRATRSWPVSRSASPVGQRWGSAKG</sequence>